<dbReference type="InterPro" id="IPR027492">
    <property type="entry name" value="RNA_MTrfase_RlmN"/>
</dbReference>
<comment type="catalytic activity">
    <reaction evidence="11">
        <text>adenosine(37) in tRNA + 2 reduced [2Fe-2S]-[ferredoxin] + 2 S-adenosyl-L-methionine = 2-methyladenosine(37) in tRNA + 5'-deoxyadenosine + L-methionine + 2 oxidized [2Fe-2S]-[ferredoxin] + S-adenosyl-L-homocysteine</text>
        <dbReference type="Rhea" id="RHEA:43332"/>
        <dbReference type="Rhea" id="RHEA-COMP:10000"/>
        <dbReference type="Rhea" id="RHEA-COMP:10001"/>
        <dbReference type="Rhea" id="RHEA-COMP:10162"/>
        <dbReference type="Rhea" id="RHEA-COMP:10485"/>
        <dbReference type="ChEBI" id="CHEBI:17319"/>
        <dbReference type="ChEBI" id="CHEBI:33737"/>
        <dbReference type="ChEBI" id="CHEBI:33738"/>
        <dbReference type="ChEBI" id="CHEBI:57844"/>
        <dbReference type="ChEBI" id="CHEBI:57856"/>
        <dbReference type="ChEBI" id="CHEBI:59789"/>
        <dbReference type="ChEBI" id="CHEBI:74411"/>
        <dbReference type="ChEBI" id="CHEBI:74497"/>
        <dbReference type="EC" id="2.1.1.192"/>
    </reaction>
</comment>
<dbReference type="RefSeq" id="WP_167167107.1">
    <property type="nucleotide sequence ID" value="NZ_BAAAOO010000016.1"/>
</dbReference>
<keyword evidence="2 11" id="KW-0004">4Fe-4S</keyword>
<dbReference type="InterPro" id="IPR004383">
    <property type="entry name" value="rRNA_lsu_MTrfase_RlmN/Cfr"/>
</dbReference>
<keyword evidence="8 11" id="KW-0479">Metal-binding</keyword>
<dbReference type="GO" id="GO:0032259">
    <property type="term" value="P:methylation"/>
    <property type="evidence" value="ECO:0007669"/>
    <property type="project" value="UniProtKB-KW"/>
</dbReference>
<evidence type="ECO:0000313" key="14">
    <source>
        <dbReference type="Proteomes" id="UP000749311"/>
    </source>
</evidence>
<dbReference type="Gene3D" id="1.10.150.530">
    <property type="match status" value="1"/>
</dbReference>
<dbReference type="InterPro" id="IPR040072">
    <property type="entry name" value="Methyltransferase_A"/>
</dbReference>
<dbReference type="HAMAP" id="MF_01849">
    <property type="entry name" value="RNA_methyltr_RlmN"/>
    <property type="match status" value="1"/>
</dbReference>
<keyword evidence="4 11" id="KW-0698">rRNA processing</keyword>
<keyword evidence="7 11" id="KW-0949">S-adenosyl-L-methionine</keyword>
<dbReference type="CDD" id="cd01335">
    <property type="entry name" value="Radical_SAM"/>
    <property type="match status" value="1"/>
</dbReference>
<keyword evidence="11" id="KW-0819">tRNA processing</keyword>
<feature type="binding site" evidence="11">
    <location>
        <position position="137"/>
    </location>
    <ligand>
        <name>[4Fe-4S] cluster</name>
        <dbReference type="ChEBI" id="CHEBI:49883"/>
        <note>4Fe-4S-S-AdoMet</note>
    </ligand>
</feature>
<dbReference type="PROSITE" id="PS51918">
    <property type="entry name" value="RADICAL_SAM"/>
    <property type="match status" value="1"/>
</dbReference>
<accession>A0ABX0SL15</accession>
<dbReference type="Proteomes" id="UP000749311">
    <property type="component" value="Unassembled WGS sequence"/>
</dbReference>
<evidence type="ECO:0000256" key="5">
    <source>
        <dbReference type="ARBA" id="ARBA00022603"/>
    </source>
</evidence>
<evidence type="ECO:0000256" key="3">
    <source>
        <dbReference type="ARBA" id="ARBA00022490"/>
    </source>
</evidence>
<dbReference type="SFLD" id="SFLDS00029">
    <property type="entry name" value="Radical_SAM"/>
    <property type="match status" value="1"/>
</dbReference>
<proteinExistence type="inferred from homology"/>
<comment type="function">
    <text evidence="11">Specifically methylates position 2 of adenine 2503 in 23S rRNA and position 2 of adenine 37 in tRNAs.</text>
</comment>
<dbReference type="SFLD" id="SFLDG01062">
    <property type="entry name" value="methyltransferase_(Class_A)"/>
    <property type="match status" value="1"/>
</dbReference>
<comment type="caution">
    <text evidence="13">The sequence shown here is derived from an EMBL/GenBank/DDBJ whole genome shotgun (WGS) entry which is preliminary data.</text>
</comment>
<keyword evidence="6 11" id="KW-0808">Transferase</keyword>
<evidence type="ECO:0000256" key="4">
    <source>
        <dbReference type="ARBA" id="ARBA00022552"/>
    </source>
</evidence>
<feature type="binding site" evidence="11">
    <location>
        <position position="140"/>
    </location>
    <ligand>
        <name>[4Fe-4S] cluster</name>
        <dbReference type="ChEBI" id="CHEBI:49883"/>
        <note>4Fe-4S-S-AdoMet</note>
    </ligand>
</feature>
<name>A0ABX0SL15_9ACTN</name>
<evidence type="ECO:0000256" key="1">
    <source>
        <dbReference type="ARBA" id="ARBA00004496"/>
    </source>
</evidence>
<keyword evidence="14" id="KW-1185">Reference proteome</keyword>
<evidence type="ECO:0000256" key="9">
    <source>
        <dbReference type="ARBA" id="ARBA00023004"/>
    </source>
</evidence>
<organism evidence="13 14">
    <name type="scientific">Brooklawnia cerclae</name>
    <dbReference type="NCBI Taxonomy" id="349934"/>
    <lineage>
        <taxon>Bacteria</taxon>
        <taxon>Bacillati</taxon>
        <taxon>Actinomycetota</taxon>
        <taxon>Actinomycetes</taxon>
        <taxon>Propionibacteriales</taxon>
        <taxon>Propionibacteriaceae</taxon>
        <taxon>Brooklawnia</taxon>
    </lineage>
</organism>
<dbReference type="EMBL" id="JAAMOZ010000001">
    <property type="protein sequence ID" value="NIH57427.1"/>
    <property type="molecule type" value="Genomic_DNA"/>
</dbReference>
<dbReference type="SFLD" id="SFLDF00275">
    <property type="entry name" value="adenosine_C2_methyltransferase"/>
    <property type="match status" value="1"/>
</dbReference>
<dbReference type="Gene3D" id="3.20.20.70">
    <property type="entry name" value="Aldolase class I"/>
    <property type="match status" value="1"/>
</dbReference>
<evidence type="ECO:0000256" key="2">
    <source>
        <dbReference type="ARBA" id="ARBA00022485"/>
    </source>
</evidence>
<keyword evidence="10 11" id="KW-0411">Iron-sulfur</keyword>
<dbReference type="NCBIfam" id="TIGR00048">
    <property type="entry name" value="rRNA_mod_RlmN"/>
    <property type="match status" value="1"/>
</dbReference>
<dbReference type="GO" id="GO:0008168">
    <property type="term" value="F:methyltransferase activity"/>
    <property type="evidence" value="ECO:0007669"/>
    <property type="project" value="UniProtKB-KW"/>
</dbReference>
<protein>
    <recommendedName>
        <fullName evidence="11">Probable dual-specificity RNA methyltransferase RlmN</fullName>
        <ecNumber evidence="11">2.1.1.192</ecNumber>
    </recommendedName>
    <alternativeName>
        <fullName evidence="11">23S rRNA (adenine(2503)-C(2))-methyltransferase</fullName>
    </alternativeName>
    <alternativeName>
        <fullName evidence="11">23S rRNA m2A2503 methyltransferase</fullName>
    </alternativeName>
    <alternativeName>
        <fullName evidence="11">Ribosomal RNA large subunit methyltransferase N</fullName>
    </alternativeName>
    <alternativeName>
        <fullName evidence="11">tRNA (adenine(37)-C(2))-methyltransferase</fullName>
    </alternativeName>
    <alternativeName>
        <fullName evidence="11">tRNA m2A37 methyltransferase</fullName>
    </alternativeName>
</protein>
<feature type="active site" description="Proton acceptor" evidence="11">
    <location>
        <position position="113"/>
    </location>
</feature>
<keyword evidence="5 11" id="KW-0489">Methyltransferase</keyword>
<dbReference type="PIRSF" id="PIRSF006004">
    <property type="entry name" value="CHP00048"/>
    <property type="match status" value="1"/>
</dbReference>
<feature type="binding site" evidence="11">
    <location>
        <position position="325"/>
    </location>
    <ligand>
        <name>S-adenosyl-L-methionine</name>
        <dbReference type="ChEBI" id="CHEBI:59789"/>
    </ligand>
</feature>
<feature type="active site" description="S-methylcysteine intermediate" evidence="11">
    <location>
        <position position="368"/>
    </location>
</feature>
<comment type="miscellaneous">
    <text evidence="11">Reaction proceeds by a ping-pong mechanism involving intermediate methylation of a conserved cysteine residue.</text>
</comment>
<dbReference type="SUPFAM" id="SSF102114">
    <property type="entry name" value="Radical SAM enzymes"/>
    <property type="match status" value="1"/>
</dbReference>
<evidence type="ECO:0000259" key="12">
    <source>
        <dbReference type="PROSITE" id="PS51918"/>
    </source>
</evidence>
<keyword evidence="9 11" id="KW-0408">Iron</keyword>
<feature type="domain" description="Radical SAM core" evidence="12">
    <location>
        <begin position="119"/>
        <end position="363"/>
    </location>
</feature>
<feature type="binding site" evidence="11">
    <location>
        <position position="133"/>
    </location>
    <ligand>
        <name>[4Fe-4S] cluster</name>
        <dbReference type="ChEBI" id="CHEBI:49883"/>
        <note>4Fe-4S-S-AdoMet</note>
    </ligand>
</feature>
<evidence type="ECO:0000256" key="6">
    <source>
        <dbReference type="ARBA" id="ARBA00022679"/>
    </source>
</evidence>
<comment type="caution">
    <text evidence="11">Lacks conserved residue(s) required for the propagation of feature annotation.</text>
</comment>
<dbReference type="PANTHER" id="PTHR30544:SF5">
    <property type="entry name" value="RADICAL SAM CORE DOMAIN-CONTAINING PROTEIN"/>
    <property type="match status" value="1"/>
</dbReference>
<feature type="binding site" evidence="11">
    <location>
        <begin position="188"/>
        <end position="189"/>
    </location>
    <ligand>
        <name>S-adenosyl-L-methionine</name>
        <dbReference type="ChEBI" id="CHEBI:59789"/>
    </ligand>
</feature>
<comment type="similarity">
    <text evidence="11">Belongs to the radical SAM superfamily. RlmN family.</text>
</comment>
<feature type="binding site" evidence="11">
    <location>
        <begin position="245"/>
        <end position="247"/>
    </location>
    <ligand>
        <name>S-adenosyl-L-methionine</name>
        <dbReference type="ChEBI" id="CHEBI:59789"/>
    </ligand>
</feature>
<sequence>MTITASGPIDLTDKFLGPGRKPPVHWMDLTPGQRIEAVAELGLPRFRAKQISTQWFSRLSNDPSSWTDLPVAVREQVADALFPTLLGVAQEQVADGGATTKIAWRALDGAIIESVIMRYPDRITICISSEAGCGMDCPFCATGQGGLQRNLSTAEIVWQVYEADRRLAAGEIAGGPGRISNVLFMGMGEPMANYKAVMAAVRQMHDPAPDGLGIGARGITVSTVGMVPRMRQLVAQDLPFTLAVSLHAPDDELRDEIIPLNKHFNVDAVLDAAWEYAAATKRRVTIQYILIKDVNDQTWRADLLARRLKARGDWGWFHVNLIPLNPTPGSKWTASRPADEQAFREHLERAGVPVSIRVARGREIDGACGQLASNLDASRGSRRGTVNPAR</sequence>
<dbReference type="InterPro" id="IPR013785">
    <property type="entry name" value="Aldolase_TIM"/>
</dbReference>
<dbReference type="InterPro" id="IPR007197">
    <property type="entry name" value="rSAM"/>
</dbReference>
<evidence type="ECO:0000256" key="8">
    <source>
        <dbReference type="ARBA" id="ARBA00022723"/>
    </source>
</evidence>
<comment type="catalytic activity">
    <reaction evidence="11">
        <text>adenosine(2503) in 23S rRNA + 2 reduced [2Fe-2S]-[ferredoxin] + 2 S-adenosyl-L-methionine = 2-methyladenosine(2503) in 23S rRNA + 5'-deoxyadenosine + L-methionine + 2 oxidized [2Fe-2S]-[ferredoxin] + S-adenosyl-L-homocysteine</text>
        <dbReference type="Rhea" id="RHEA:42916"/>
        <dbReference type="Rhea" id="RHEA-COMP:10000"/>
        <dbReference type="Rhea" id="RHEA-COMP:10001"/>
        <dbReference type="Rhea" id="RHEA-COMP:10152"/>
        <dbReference type="Rhea" id="RHEA-COMP:10282"/>
        <dbReference type="ChEBI" id="CHEBI:17319"/>
        <dbReference type="ChEBI" id="CHEBI:33737"/>
        <dbReference type="ChEBI" id="CHEBI:33738"/>
        <dbReference type="ChEBI" id="CHEBI:57844"/>
        <dbReference type="ChEBI" id="CHEBI:57856"/>
        <dbReference type="ChEBI" id="CHEBI:59789"/>
        <dbReference type="ChEBI" id="CHEBI:74411"/>
        <dbReference type="ChEBI" id="CHEBI:74497"/>
        <dbReference type="EC" id="2.1.1.192"/>
    </reaction>
</comment>
<gene>
    <name evidence="11" type="primary">rlmN</name>
    <name evidence="13" type="ORF">FB473_002072</name>
</gene>
<reference evidence="13 14" key="1">
    <citation type="submission" date="2020-02" db="EMBL/GenBank/DDBJ databases">
        <title>Sequencing the genomes of 1000 actinobacteria strains.</title>
        <authorList>
            <person name="Klenk H.-P."/>
        </authorList>
    </citation>
    <scope>NUCLEOTIDE SEQUENCE [LARGE SCALE GENOMIC DNA]</scope>
    <source>
        <strain evidence="13 14">DSM 19609</strain>
    </source>
</reference>
<evidence type="ECO:0000313" key="13">
    <source>
        <dbReference type="EMBL" id="NIH57427.1"/>
    </source>
</evidence>
<evidence type="ECO:0000256" key="11">
    <source>
        <dbReference type="HAMAP-Rule" id="MF_01849"/>
    </source>
</evidence>
<keyword evidence="3 11" id="KW-0963">Cytoplasm</keyword>
<comment type="subcellular location">
    <subcellularLocation>
        <location evidence="1 11">Cytoplasm</location>
    </subcellularLocation>
</comment>
<dbReference type="InterPro" id="IPR058240">
    <property type="entry name" value="rSAM_sf"/>
</dbReference>
<dbReference type="EC" id="2.1.1.192" evidence="11"/>
<dbReference type="Pfam" id="PF04055">
    <property type="entry name" value="Radical_SAM"/>
    <property type="match status" value="1"/>
</dbReference>
<keyword evidence="11" id="KW-1015">Disulfide bond</keyword>
<evidence type="ECO:0000256" key="10">
    <source>
        <dbReference type="ARBA" id="ARBA00023014"/>
    </source>
</evidence>
<evidence type="ECO:0000256" key="7">
    <source>
        <dbReference type="ARBA" id="ARBA00022691"/>
    </source>
</evidence>
<dbReference type="PANTHER" id="PTHR30544">
    <property type="entry name" value="23S RRNA METHYLTRANSFERASE"/>
    <property type="match status" value="1"/>
</dbReference>
<feature type="binding site" evidence="11">
    <location>
        <position position="222"/>
    </location>
    <ligand>
        <name>S-adenosyl-L-methionine</name>
        <dbReference type="ChEBI" id="CHEBI:59789"/>
    </ligand>
</feature>
<comment type="cofactor">
    <cofactor evidence="11">
        <name>[4Fe-4S] cluster</name>
        <dbReference type="ChEBI" id="CHEBI:49883"/>
    </cofactor>
    <text evidence="11">Binds 1 [4Fe-4S] cluster. The cluster is coordinated with 3 cysteines and an exchangeable S-adenosyl-L-methionine.</text>
</comment>